<protein>
    <recommendedName>
        <fullName evidence="3">F-box domain-containing protein</fullName>
    </recommendedName>
</protein>
<keyword evidence="2" id="KW-1185">Reference proteome</keyword>
<reference evidence="1 2" key="1">
    <citation type="journal article" date="2016" name="Mol. Biol. Evol.">
        <title>Comparative Genomics of Early-Diverging Mushroom-Forming Fungi Provides Insights into the Origins of Lignocellulose Decay Capabilities.</title>
        <authorList>
            <person name="Nagy L.G."/>
            <person name="Riley R."/>
            <person name="Tritt A."/>
            <person name="Adam C."/>
            <person name="Daum C."/>
            <person name="Floudas D."/>
            <person name="Sun H."/>
            <person name="Yadav J.S."/>
            <person name="Pangilinan J."/>
            <person name="Larsson K.H."/>
            <person name="Matsuura K."/>
            <person name="Barry K."/>
            <person name="Labutti K."/>
            <person name="Kuo R."/>
            <person name="Ohm R.A."/>
            <person name="Bhattacharya S.S."/>
            <person name="Shirouzu T."/>
            <person name="Yoshinaga Y."/>
            <person name="Martin F.M."/>
            <person name="Grigoriev I.V."/>
            <person name="Hibbett D.S."/>
        </authorList>
    </citation>
    <scope>NUCLEOTIDE SEQUENCE [LARGE SCALE GENOMIC DNA]</scope>
    <source>
        <strain evidence="1 2">HHB9708</strain>
    </source>
</reference>
<accession>A0A164PVJ2</accession>
<proteinExistence type="predicted"/>
<evidence type="ECO:0000313" key="1">
    <source>
        <dbReference type="EMBL" id="KZS89074.1"/>
    </source>
</evidence>
<sequence>MPAELLVKCMEGLSVQDVVNIAQVDSHPTHWLSLNNRDLQTCSVLRQLVLANKAIICSTWNLRYTVQLPLASNFQTITAEQLFENAVKAMALSRHFAQSTAPLEPLLDNVYEYPSMTIEERQKDSPRFFGSQFSHLFSYDTILSFYQAGVQYILKLRKNGSIERHAAIRINNEDLESTDMDYHLSLDGLSLFVASCVVLRGDGLRSYSFLVSVTEISLAEDTFGHATYHFRLDINDLYHDPVGVTLCDPFMAVGIKNGTILLINWRDKTGTIIENRVPSYPFYRETDITNWRMSEFLVHMHPITMVFHPEDKTLIFLAELHPTLKDSVLRLYACDLPTDLQLIPNISSHASLNPHDVLILTPGSTGMKLKDWPVQDIEPRYLGLEIPLSQLCALGQSQSNRFSLNFKAVAPSTWVLDVSIVGKAIFRPPTHLSKSESHQAQPPVLKLFSSHITFDPATSKHTKKSLVLYVDLLDAHGWDWKLGEIATVRGRDFHQVNGGRASGDKAMMCVPKMEDGNGHGSSWLQMHCPDSFLQHLGSPWSGMDGTIFDKVTGRLYVMAHKKLRVIQY</sequence>
<evidence type="ECO:0008006" key="3">
    <source>
        <dbReference type="Google" id="ProtNLM"/>
    </source>
</evidence>
<dbReference type="Proteomes" id="UP000076722">
    <property type="component" value="Unassembled WGS sequence"/>
</dbReference>
<name>A0A164PVJ2_9AGAM</name>
<dbReference type="EMBL" id="KV419430">
    <property type="protein sequence ID" value="KZS89074.1"/>
    <property type="molecule type" value="Genomic_DNA"/>
</dbReference>
<gene>
    <name evidence="1" type="ORF">SISNIDRAFT_489516</name>
</gene>
<dbReference type="AlphaFoldDB" id="A0A164PVJ2"/>
<organism evidence="1 2">
    <name type="scientific">Sistotremastrum niveocremeum HHB9708</name>
    <dbReference type="NCBI Taxonomy" id="1314777"/>
    <lineage>
        <taxon>Eukaryota</taxon>
        <taxon>Fungi</taxon>
        <taxon>Dikarya</taxon>
        <taxon>Basidiomycota</taxon>
        <taxon>Agaricomycotina</taxon>
        <taxon>Agaricomycetes</taxon>
        <taxon>Sistotremastrales</taxon>
        <taxon>Sistotremastraceae</taxon>
        <taxon>Sertulicium</taxon>
        <taxon>Sertulicium niveocremeum</taxon>
    </lineage>
</organism>
<evidence type="ECO:0000313" key="2">
    <source>
        <dbReference type="Proteomes" id="UP000076722"/>
    </source>
</evidence>